<proteinExistence type="predicted"/>
<dbReference type="PATRIC" id="fig|1121290.3.peg.1560"/>
<dbReference type="PANTHER" id="PTHR33677:SF3">
    <property type="entry name" value="COPPER-SENSING TRANSCRIPTIONAL REPRESSOR RICR"/>
    <property type="match status" value="1"/>
</dbReference>
<dbReference type="AlphaFoldDB" id="A0A1E8EXP4"/>
<evidence type="ECO:0000313" key="1">
    <source>
        <dbReference type="EMBL" id="OFI05567.1"/>
    </source>
</evidence>
<dbReference type="STRING" id="1121290.CLAOCE_15730"/>
<organism evidence="1 2">
    <name type="scientific">Clostridium acetireducens DSM 10703</name>
    <dbReference type="NCBI Taxonomy" id="1121290"/>
    <lineage>
        <taxon>Bacteria</taxon>
        <taxon>Bacillati</taxon>
        <taxon>Bacillota</taxon>
        <taxon>Clostridia</taxon>
        <taxon>Eubacteriales</taxon>
        <taxon>Clostridiaceae</taxon>
        <taxon>Clostridium</taxon>
    </lineage>
</organism>
<dbReference type="GO" id="GO:0003677">
    <property type="term" value="F:DNA binding"/>
    <property type="evidence" value="ECO:0007669"/>
    <property type="project" value="InterPro"/>
</dbReference>
<accession>A0A1E8EXP4</accession>
<dbReference type="InterPro" id="IPR038390">
    <property type="entry name" value="Metal_Tscrpt_repr_sf"/>
</dbReference>
<keyword evidence="2" id="KW-1185">Reference proteome</keyword>
<dbReference type="GO" id="GO:0046872">
    <property type="term" value="F:metal ion binding"/>
    <property type="evidence" value="ECO:0007669"/>
    <property type="project" value="InterPro"/>
</dbReference>
<dbReference type="RefSeq" id="WP_070110550.1">
    <property type="nucleotide sequence ID" value="NZ_LZFO01000023.1"/>
</dbReference>
<reference evidence="1 2" key="1">
    <citation type="submission" date="2016-06" db="EMBL/GenBank/DDBJ databases">
        <title>Genome sequence of Clostridium acetireducens DSM 10703.</title>
        <authorList>
            <person name="Poehlein A."/>
            <person name="Fluechter S."/>
            <person name="Duerre P."/>
            <person name="Daniel R."/>
        </authorList>
    </citation>
    <scope>NUCLEOTIDE SEQUENCE [LARGE SCALE GENOMIC DNA]</scope>
    <source>
        <strain evidence="1 2">DSM 10703</strain>
    </source>
</reference>
<dbReference type="CDD" id="cd10148">
    <property type="entry name" value="CsoR-like_DUF156"/>
    <property type="match status" value="1"/>
</dbReference>
<dbReference type="InterPro" id="IPR003735">
    <property type="entry name" value="Metal_Tscrpt_repr"/>
</dbReference>
<gene>
    <name evidence="1" type="primary">csoR_2</name>
    <name evidence="1" type="ORF">CLOACE_15730</name>
</gene>
<dbReference type="EMBL" id="LZFO01000023">
    <property type="protein sequence ID" value="OFI05567.1"/>
    <property type="molecule type" value="Genomic_DNA"/>
</dbReference>
<dbReference type="Pfam" id="PF02583">
    <property type="entry name" value="Trns_repr_metal"/>
    <property type="match status" value="1"/>
</dbReference>
<name>A0A1E8EXP4_9CLOT</name>
<comment type="caution">
    <text evidence="1">The sequence shown here is derived from an EMBL/GenBank/DDBJ whole genome shotgun (WGS) entry which is preliminary data.</text>
</comment>
<dbReference type="Gene3D" id="1.20.58.1000">
    <property type="entry name" value="Metal-sensitive repressor, helix protomer"/>
    <property type="match status" value="1"/>
</dbReference>
<dbReference type="OrthoDB" id="9811244at2"/>
<dbReference type="GO" id="GO:0045892">
    <property type="term" value="P:negative regulation of DNA-templated transcription"/>
    <property type="evidence" value="ECO:0007669"/>
    <property type="project" value="UniProtKB-ARBA"/>
</dbReference>
<protein>
    <submittedName>
        <fullName evidence="1">Copper-sensing transcriptional repressor CsoR</fullName>
    </submittedName>
</protein>
<dbReference type="Proteomes" id="UP000175744">
    <property type="component" value="Unassembled WGS sequence"/>
</dbReference>
<evidence type="ECO:0000313" key="2">
    <source>
        <dbReference type="Proteomes" id="UP000175744"/>
    </source>
</evidence>
<dbReference type="PANTHER" id="PTHR33677">
    <property type="entry name" value="TRANSCRIPTIONAL REPRESSOR FRMR-RELATED"/>
    <property type="match status" value="1"/>
</dbReference>
<sequence>MKDKNKLKRDVQIRLRKIEGQVKGIERMVQSGSNCKDILIQIAAVRSAINKVGCIVLENCAQSCLKDYEGEGKKNIEELISNLNMFLK</sequence>